<feature type="domain" description="Heterokaryon incompatibility" evidence="1">
    <location>
        <begin position="4"/>
        <end position="65"/>
    </location>
</feature>
<feature type="non-terminal residue" evidence="2">
    <location>
        <position position="1"/>
    </location>
</feature>
<protein>
    <recommendedName>
        <fullName evidence="1">Heterokaryon incompatibility domain-containing protein</fullName>
    </recommendedName>
</protein>
<keyword evidence="3" id="KW-1185">Reference proteome</keyword>
<comment type="caution">
    <text evidence="2">The sequence shown here is derived from an EMBL/GenBank/DDBJ whole genome shotgun (WGS) entry which is preliminary data.</text>
</comment>
<dbReference type="PANTHER" id="PTHR33112:SF1">
    <property type="entry name" value="HETEROKARYON INCOMPATIBILITY DOMAIN-CONTAINING PROTEIN"/>
    <property type="match status" value="1"/>
</dbReference>
<organism evidence="2 3">
    <name type="scientific">Dactylonectria macrodidyma</name>
    <dbReference type="NCBI Taxonomy" id="307937"/>
    <lineage>
        <taxon>Eukaryota</taxon>
        <taxon>Fungi</taxon>
        <taxon>Dikarya</taxon>
        <taxon>Ascomycota</taxon>
        <taxon>Pezizomycotina</taxon>
        <taxon>Sordariomycetes</taxon>
        <taxon>Hypocreomycetidae</taxon>
        <taxon>Hypocreales</taxon>
        <taxon>Nectriaceae</taxon>
        <taxon>Dactylonectria</taxon>
    </lineage>
</organism>
<dbReference type="OrthoDB" id="5428863at2759"/>
<evidence type="ECO:0000313" key="2">
    <source>
        <dbReference type="EMBL" id="KAH7109764.1"/>
    </source>
</evidence>
<reference evidence="2" key="1">
    <citation type="journal article" date="2021" name="Nat. Commun.">
        <title>Genetic determinants of endophytism in the Arabidopsis root mycobiome.</title>
        <authorList>
            <person name="Mesny F."/>
            <person name="Miyauchi S."/>
            <person name="Thiergart T."/>
            <person name="Pickel B."/>
            <person name="Atanasova L."/>
            <person name="Karlsson M."/>
            <person name="Huettel B."/>
            <person name="Barry K.W."/>
            <person name="Haridas S."/>
            <person name="Chen C."/>
            <person name="Bauer D."/>
            <person name="Andreopoulos W."/>
            <person name="Pangilinan J."/>
            <person name="LaButti K."/>
            <person name="Riley R."/>
            <person name="Lipzen A."/>
            <person name="Clum A."/>
            <person name="Drula E."/>
            <person name="Henrissat B."/>
            <person name="Kohler A."/>
            <person name="Grigoriev I.V."/>
            <person name="Martin F.M."/>
            <person name="Hacquard S."/>
        </authorList>
    </citation>
    <scope>NUCLEOTIDE SEQUENCE</scope>
    <source>
        <strain evidence="2">MPI-CAGE-AT-0147</strain>
    </source>
</reference>
<gene>
    <name evidence="2" type="ORF">EDB81DRAFT_672570</name>
</gene>
<name>A0A9P9CZB7_9HYPO</name>
<dbReference type="PANTHER" id="PTHR33112">
    <property type="entry name" value="DOMAIN PROTEIN, PUTATIVE-RELATED"/>
    <property type="match status" value="1"/>
</dbReference>
<dbReference type="EMBL" id="JAGMUV010000049">
    <property type="protein sequence ID" value="KAH7109764.1"/>
    <property type="molecule type" value="Genomic_DNA"/>
</dbReference>
<dbReference type="Proteomes" id="UP000738349">
    <property type="component" value="Unassembled WGS sequence"/>
</dbReference>
<proteinExistence type="predicted"/>
<sequence>LPGKIPGVILDAIEVAKSLGYNYIWIDRYCINQGDSEHVKDQIYKMDRIYRRADLTIIAATRQNGLPGVGTTSRTPQRVVHFSDGLTLFIMPSIAREKIASL</sequence>
<dbReference type="AlphaFoldDB" id="A0A9P9CZB7"/>
<evidence type="ECO:0000313" key="3">
    <source>
        <dbReference type="Proteomes" id="UP000738349"/>
    </source>
</evidence>
<dbReference type="InterPro" id="IPR010730">
    <property type="entry name" value="HET"/>
</dbReference>
<dbReference type="Pfam" id="PF06985">
    <property type="entry name" value="HET"/>
    <property type="match status" value="1"/>
</dbReference>
<accession>A0A9P9CZB7</accession>
<evidence type="ECO:0000259" key="1">
    <source>
        <dbReference type="Pfam" id="PF06985"/>
    </source>
</evidence>